<protein>
    <submittedName>
        <fullName evidence="2">Uncharacterized protein</fullName>
    </submittedName>
</protein>
<dbReference type="Gene3D" id="1.10.10.60">
    <property type="entry name" value="Homeodomain-like"/>
    <property type="match status" value="1"/>
</dbReference>
<organism evidence="2 3">
    <name type="scientific">Octopus vulgaris</name>
    <name type="common">Common octopus</name>
    <dbReference type="NCBI Taxonomy" id="6645"/>
    <lineage>
        <taxon>Eukaryota</taxon>
        <taxon>Metazoa</taxon>
        <taxon>Spiralia</taxon>
        <taxon>Lophotrochozoa</taxon>
        <taxon>Mollusca</taxon>
        <taxon>Cephalopoda</taxon>
        <taxon>Coleoidea</taxon>
        <taxon>Octopodiformes</taxon>
        <taxon>Octopoda</taxon>
        <taxon>Incirrata</taxon>
        <taxon>Octopodidae</taxon>
        <taxon>Octopus</taxon>
    </lineage>
</organism>
<evidence type="ECO:0000256" key="1">
    <source>
        <dbReference type="SAM" id="MobiDB-lite"/>
    </source>
</evidence>
<accession>A0AA36F979</accession>
<dbReference type="EMBL" id="OX597823">
    <property type="protein sequence ID" value="CAI9729097.1"/>
    <property type="molecule type" value="Genomic_DNA"/>
</dbReference>
<gene>
    <name evidence="2" type="ORF">OCTVUL_1B010400</name>
</gene>
<feature type="region of interest" description="Disordered" evidence="1">
    <location>
        <begin position="54"/>
        <end position="74"/>
    </location>
</feature>
<sequence>MHKCIVSKNIRHNPILRDPDYISSMPKASKFPEIEEGEILALKVERMSYWKITGKTHGSKTPEDNFLKDPDGYN</sequence>
<evidence type="ECO:0000313" key="3">
    <source>
        <dbReference type="Proteomes" id="UP001162480"/>
    </source>
</evidence>
<reference evidence="2" key="1">
    <citation type="submission" date="2023-08" db="EMBL/GenBank/DDBJ databases">
        <authorList>
            <person name="Alioto T."/>
            <person name="Alioto T."/>
            <person name="Gomez Garrido J."/>
        </authorList>
    </citation>
    <scope>NUCLEOTIDE SEQUENCE</scope>
</reference>
<name>A0AA36F979_OCTVU</name>
<proteinExistence type="predicted"/>
<dbReference type="Proteomes" id="UP001162480">
    <property type="component" value="Chromosome 10"/>
</dbReference>
<dbReference type="AlphaFoldDB" id="A0AA36F979"/>
<keyword evidence="3" id="KW-1185">Reference proteome</keyword>
<feature type="compositionally biased region" description="Basic and acidic residues" evidence="1">
    <location>
        <begin position="60"/>
        <end position="74"/>
    </location>
</feature>
<evidence type="ECO:0000313" key="2">
    <source>
        <dbReference type="EMBL" id="CAI9729097.1"/>
    </source>
</evidence>